<reference evidence="10" key="1">
    <citation type="submission" date="2020-05" db="EMBL/GenBank/DDBJ databases">
        <authorList>
            <person name="Chiriac C."/>
            <person name="Salcher M."/>
            <person name="Ghai R."/>
            <person name="Kavagutti S V."/>
        </authorList>
    </citation>
    <scope>NUCLEOTIDE SEQUENCE</scope>
</reference>
<dbReference type="GO" id="GO:0042773">
    <property type="term" value="P:ATP synthesis coupled electron transport"/>
    <property type="evidence" value="ECO:0007669"/>
    <property type="project" value="InterPro"/>
</dbReference>
<comment type="subcellular location">
    <subcellularLocation>
        <location evidence="1">Membrane</location>
        <topology evidence="1">Multi-pass membrane protein</topology>
    </subcellularLocation>
</comment>
<evidence type="ECO:0000256" key="3">
    <source>
        <dbReference type="ARBA" id="ARBA00022448"/>
    </source>
</evidence>
<dbReference type="EMBL" id="CAEZWV010000015">
    <property type="protein sequence ID" value="CAB4672236.1"/>
    <property type="molecule type" value="Genomic_DNA"/>
</dbReference>
<keyword evidence="7" id="KW-0520">NAD</keyword>
<gene>
    <name evidence="10" type="ORF">UFOPK2295_00876</name>
</gene>
<keyword evidence="3" id="KW-0813">Transport</keyword>
<evidence type="ECO:0000313" key="10">
    <source>
        <dbReference type="EMBL" id="CAB4672236.1"/>
    </source>
</evidence>
<comment type="similarity">
    <text evidence="2">Belongs to the complex I subunit 4L family.</text>
</comment>
<evidence type="ECO:0000256" key="1">
    <source>
        <dbReference type="ARBA" id="ARBA00004141"/>
    </source>
</evidence>
<evidence type="ECO:0000256" key="4">
    <source>
        <dbReference type="ARBA" id="ARBA00022692"/>
    </source>
</evidence>
<dbReference type="GO" id="GO:0016651">
    <property type="term" value="F:oxidoreductase activity, acting on NAD(P)H"/>
    <property type="evidence" value="ECO:0007669"/>
    <property type="project" value="InterPro"/>
</dbReference>
<keyword evidence="8 9" id="KW-0472">Membrane</keyword>
<name>A0A6J6ME71_9ZZZZ</name>
<dbReference type="HAMAP" id="MF_01456">
    <property type="entry name" value="NDH1_NuoK"/>
    <property type="match status" value="1"/>
</dbReference>
<dbReference type="AlphaFoldDB" id="A0A6J6ME71"/>
<feature type="transmembrane region" description="Helical" evidence="9">
    <location>
        <begin position="12"/>
        <end position="30"/>
    </location>
</feature>
<dbReference type="NCBIfam" id="NF004320">
    <property type="entry name" value="PRK05715.1-2"/>
    <property type="match status" value="1"/>
</dbReference>
<keyword evidence="6 9" id="KW-1133">Transmembrane helix</keyword>
<feature type="transmembrane region" description="Helical" evidence="9">
    <location>
        <begin position="42"/>
        <end position="61"/>
    </location>
</feature>
<dbReference type="Gene3D" id="1.10.287.3510">
    <property type="match status" value="1"/>
</dbReference>
<evidence type="ECO:0000256" key="6">
    <source>
        <dbReference type="ARBA" id="ARBA00022989"/>
    </source>
</evidence>
<dbReference type="InterPro" id="IPR039428">
    <property type="entry name" value="NUOK/Mnh_C1-like"/>
</dbReference>
<feature type="transmembrane region" description="Helical" evidence="9">
    <location>
        <begin position="67"/>
        <end position="88"/>
    </location>
</feature>
<dbReference type="InterPro" id="IPR001133">
    <property type="entry name" value="NADH_UbQ_OxRdtase_chain4L/K"/>
</dbReference>
<dbReference type="PANTHER" id="PTHR11434:SF21">
    <property type="entry name" value="NADH DEHYDROGENASE SUBUNIT 4L-RELATED"/>
    <property type="match status" value="1"/>
</dbReference>
<dbReference type="NCBIfam" id="NF004321">
    <property type="entry name" value="PRK05715.1-3"/>
    <property type="match status" value="1"/>
</dbReference>
<evidence type="ECO:0000256" key="8">
    <source>
        <dbReference type="ARBA" id="ARBA00023136"/>
    </source>
</evidence>
<keyword evidence="4 9" id="KW-0812">Transmembrane</keyword>
<sequence length="105" mass="11182">MLSVIQPTSSWYLILAAVLFGIGAFGVMVRRNPLVMFMCIELMLNAVNLTFVTLATALSNINGQVVVVFVMVVAAAEVVVGLGIIVAIMRRRNGITADDLSALKG</sequence>
<dbReference type="PANTHER" id="PTHR11434">
    <property type="entry name" value="NADH-UBIQUINONE OXIDOREDUCTASE SUBUNIT ND4L"/>
    <property type="match status" value="1"/>
</dbReference>
<dbReference type="Pfam" id="PF00420">
    <property type="entry name" value="Oxidored_q2"/>
    <property type="match status" value="1"/>
</dbReference>
<dbReference type="GO" id="GO:0030964">
    <property type="term" value="C:NADH dehydrogenase complex"/>
    <property type="evidence" value="ECO:0007669"/>
    <property type="project" value="TreeGrafter"/>
</dbReference>
<accession>A0A6J6ME71</accession>
<keyword evidence="5" id="KW-1278">Translocase</keyword>
<protein>
    <submittedName>
        <fullName evidence="10">Unannotated protein</fullName>
    </submittedName>
</protein>
<evidence type="ECO:0000256" key="9">
    <source>
        <dbReference type="SAM" id="Phobius"/>
    </source>
</evidence>
<organism evidence="10">
    <name type="scientific">freshwater metagenome</name>
    <dbReference type="NCBI Taxonomy" id="449393"/>
    <lineage>
        <taxon>unclassified sequences</taxon>
        <taxon>metagenomes</taxon>
        <taxon>ecological metagenomes</taxon>
    </lineage>
</organism>
<evidence type="ECO:0000256" key="2">
    <source>
        <dbReference type="ARBA" id="ARBA00010519"/>
    </source>
</evidence>
<dbReference type="FunFam" id="1.10.287.3510:FF:000001">
    <property type="entry name" value="NADH-quinone oxidoreductase subunit K"/>
    <property type="match status" value="1"/>
</dbReference>
<evidence type="ECO:0000256" key="5">
    <source>
        <dbReference type="ARBA" id="ARBA00022967"/>
    </source>
</evidence>
<evidence type="ECO:0000256" key="7">
    <source>
        <dbReference type="ARBA" id="ARBA00023027"/>
    </source>
</evidence>
<proteinExistence type="inferred from homology"/>